<dbReference type="PANTHER" id="PTHR30575:SF8">
    <property type="entry name" value="PEPTIDASE M20 DOMAIN-CONTAINING PROTEIN 2"/>
    <property type="match status" value="1"/>
</dbReference>
<name>A0AAD9SG99_PHOAM</name>
<organism evidence="4 5">
    <name type="scientific">Phomopsis amygdali</name>
    <name type="common">Fusicoccum amygdali</name>
    <dbReference type="NCBI Taxonomy" id="1214568"/>
    <lineage>
        <taxon>Eukaryota</taxon>
        <taxon>Fungi</taxon>
        <taxon>Dikarya</taxon>
        <taxon>Ascomycota</taxon>
        <taxon>Pezizomycotina</taxon>
        <taxon>Sordariomycetes</taxon>
        <taxon>Sordariomycetidae</taxon>
        <taxon>Diaporthales</taxon>
        <taxon>Diaporthaceae</taxon>
        <taxon>Diaporthe</taxon>
    </lineage>
</organism>
<accession>A0AAD9SG99</accession>
<evidence type="ECO:0000313" key="4">
    <source>
        <dbReference type="EMBL" id="KAK2606808.1"/>
    </source>
</evidence>
<evidence type="ECO:0000313" key="5">
    <source>
        <dbReference type="Proteomes" id="UP001265746"/>
    </source>
</evidence>
<comment type="similarity">
    <text evidence="1">Belongs to the peptidase M20A family.</text>
</comment>
<reference evidence="4" key="1">
    <citation type="submission" date="2023-06" db="EMBL/GenBank/DDBJ databases">
        <authorList>
            <person name="Noh H."/>
        </authorList>
    </citation>
    <scope>NUCLEOTIDE SEQUENCE</scope>
    <source>
        <strain evidence="4">DUCC20226</strain>
    </source>
</reference>
<protein>
    <recommendedName>
        <fullName evidence="3">Peptidase M20 dimerisation domain-containing protein</fullName>
    </recommendedName>
</protein>
<feature type="region of interest" description="Disordered" evidence="2">
    <location>
        <begin position="1"/>
        <end position="21"/>
    </location>
</feature>
<dbReference type="FunFam" id="3.30.70.360:FF:000004">
    <property type="entry name" value="Peptidase M20 domain-containing protein 2"/>
    <property type="match status" value="1"/>
</dbReference>
<dbReference type="GO" id="GO:0016805">
    <property type="term" value="F:dipeptidase activity"/>
    <property type="evidence" value="ECO:0007669"/>
    <property type="project" value="TreeGrafter"/>
</dbReference>
<dbReference type="AlphaFoldDB" id="A0AAD9SG99"/>
<evidence type="ECO:0000256" key="2">
    <source>
        <dbReference type="SAM" id="MobiDB-lite"/>
    </source>
</evidence>
<dbReference type="Gene3D" id="3.30.70.360">
    <property type="match status" value="1"/>
</dbReference>
<keyword evidence="5" id="KW-1185">Reference proteome</keyword>
<dbReference type="NCBIfam" id="TIGR01891">
    <property type="entry name" value="amidohydrolases"/>
    <property type="match status" value="1"/>
</dbReference>
<dbReference type="InterPro" id="IPR011650">
    <property type="entry name" value="Peptidase_M20_dimer"/>
</dbReference>
<dbReference type="EMBL" id="JAUJFL010000003">
    <property type="protein sequence ID" value="KAK2606808.1"/>
    <property type="molecule type" value="Genomic_DNA"/>
</dbReference>
<dbReference type="Gene3D" id="3.40.630.10">
    <property type="entry name" value="Zn peptidases"/>
    <property type="match status" value="1"/>
</dbReference>
<proteinExistence type="inferred from homology"/>
<dbReference type="SUPFAM" id="SSF53187">
    <property type="entry name" value="Zn-dependent exopeptidases"/>
    <property type="match status" value="1"/>
</dbReference>
<dbReference type="Pfam" id="PF07687">
    <property type="entry name" value="M20_dimer"/>
    <property type="match status" value="1"/>
</dbReference>
<feature type="compositionally biased region" description="Basic and acidic residues" evidence="2">
    <location>
        <begin position="1"/>
        <end position="16"/>
    </location>
</feature>
<comment type="caution">
    <text evidence="4">The sequence shown here is derived from an EMBL/GenBank/DDBJ whole genome shotgun (WGS) entry which is preliminary data.</text>
</comment>
<dbReference type="InterPro" id="IPR002933">
    <property type="entry name" value="Peptidase_M20"/>
</dbReference>
<feature type="domain" description="Peptidase M20 dimerisation" evidence="3">
    <location>
        <begin position="210"/>
        <end position="301"/>
    </location>
</feature>
<sequence>MTIITNERHGPGEEQWKSNSPELTRARAIISSTLDSLNDDLRNLNQAIHSHPEICYEEVYAHDTITAFLEAHGFTVTRHAYGLATSFSAEAGSGGRLVVFCAEYDALPGIGHGCGHNLIATASVAAFAGAAKALLDLGVAGRVRLLGTPAEEGGGGKAQLIKAGAFPTVQAGGDENEGVWAAVMSHALPLGQIKEGWSGTAGFRSTASQRLKVEFHGRNAHAGQEPWNGVNALDAAVGAYTTISMLRQQIRPEERVQGVIEDGGRVPNIIPDYTRMAWAVRSPDVSGVDALFERVKNCCRASALASGCTVDFTELVTVHRARCALAE</sequence>
<dbReference type="InterPro" id="IPR052030">
    <property type="entry name" value="Peptidase_M20/M20A_hydrolases"/>
</dbReference>
<evidence type="ECO:0000256" key="1">
    <source>
        <dbReference type="ARBA" id="ARBA00006247"/>
    </source>
</evidence>
<dbReference type="InterPro" id="IPR017439">
    <property type="entry name" value="Amidohydrolase"/>
</dbReference>
<dbReference type="PANTHER" id="PTHR30575">
    <property type="entry name" value="PEPTIDASE M20"/>
    <property type="match status" value="1"/>
</dbReference>
<dbReference type="Pfam" id="PF01546">
    <property type="entry name" value="Peptidase_M20"/>
    <property type="match status" value="1"/>
</dbReference>
<evidence type="ECO:0000259" key="3">
    <source>
        <dbReference type="Pfam" id="PF07687"/>
    </source>
</evidence>
<dbReference type="Proteomes" id="UP001265746">
    <property type="component" value="Unassembled WGS sequence"/>
</dbReference>
<gene>
    <name evidence="4" type="ORF">N8I77_005534</name>
</gene>